<organism evidence="1 2">
    <name type="scientific">Acropora cervicornis</name>
    <name type="common">Staghorn coral</name>
    <dbReference type="NCBI Taxonomy" id="6130"/>
    <lineage>
        <taxon>Eukaryota</taxon>
        <taxon>Metazoa</taxon>
        <taxon>Cnidaria</taxon>
        <taxon>Anthozoa</taxon>
        <taxon>Hexacorallia</taxon>
        <taxon>Scleractinia</taxon>
        <taxon>Astrocoeniina</taxon>
        <taxon>Acroporidae</taxon>
        <taxon>Acropora</taxon>
    </lineage>
</organism>
<reference evidence="1" key="1">
    <citation type="journal article" date="2023" name="G3 (Bethesda)">
        <title>Whole genome assembly and annotation of the endangered Caribbean coral Acropora cervicornis.</title>
        <authorList>
            <person name="Selwyn J.D."/>
            <person name="Vollmer S.V."/>
        </authorList>
    </citation>
    <scope>NUCLEOTIDE SEQUENCE</scope>
    <source>
        <strain evidence="1">K2</strain>
    </source>
</reference>
<dbReference type="Proteomes" id="UP001249851">
    <property type="component" value="Unassembled WGS sequence"/>
</dbReference>
<accession>A0AAD9VA30</accession>
<sequence length="102" mass="11613">MPITKTELCCKLILKITNYTRHVVYQLCCMHLIETALCNKLFNILAKLQVNEFSIENLMIMIFHQTEEKGIYIGETKYVFLIVSTTKKGTANSIGNTSKAHA</sequence>
<name>A0AAD9VA30_ACRCE</name>
<dbReference type="AlphaFoldDB" id="A0AAD9VA30"/>
<dbReference type="EMBL" id="JARQWQ010000017">
    <property type="protein sequence ID" value="KAK2566360.1"/>
    <property type="molecule type" value="Genomic_DNA"/>
</dbReference>
<comment type="caution">
    <text evidence="1">The sequence shown here is derived from an EMBL/GenBank/DDBJ whole genome shotgun (WGS) entry which is preliminary data.</text>
</comment>
<proteinExistence type="predicted"/>
<evidence type="ECO:0000313" key="1">
    <source>
        <dbReference type="EMBL" id="KAK2566360.1"/>
    </source>
</evidence>
<gene>
    <name evidence="1" type="ORF">P5673_009860</name>
</gene>
<reference evidence="1" key="2">
    <citation type="journal article" date="2023" name="Science">
        <title>Genomic signatures of disease resistance in endangered staghorn corals.</title>
        <authorList>
            <person name="Vollmer S.V."/>
            <person name="Selwyn J.D."/>
            <person name="Despard B.A."/>
            <person name="Roesel C.L."/>
        </authorList>
    </citation>
    <scope>NUCLEOTIDE SEQUENCE</scope>
    <source>
        <strain evidence="1">K2</strain>
    </source>
</reference>
<protein>
    <submittedName>
        <fullName evidence="1">Uncharacterized protein</fullName>
    </submittedName>
</protein>
<keyword evidence="2" id="KW-1185">Reference proteome</keyword>
<evidence type="ECO:0000313" key="2">
    <source>
        <dbReference type="Proteomes" id="UP001249851"/>
    </source>
</evidence>